<evidence type="ECO:0000313" key="5">
    <source>
        <dbReference type="Proteomes" id="UP000095280"/>
    </source>
</evidence>
<feature type="compositionally biased region" description="Basic and acidic residues" evidence="3">
    <location>
        <begin position="193"/>
        <end position="216"/>
    </location>
</feature>
<protein>
    <submittedName>
        <fullName evidence="6">RRM domain-containing protein</fullName>
    </submittedName>
</protein>
<feature type="compositionally biased region" description="Low complexity" evidence="3">
    <location>
        <begin position="175"/>
        <end position="192"/>
    </location>
</feature>
<dbReference type="AlphaFoldDB" id="A0A1I8IM76"/>
<feature type="compositionally biased region" description="Basic residues" evidence="3">
    <location>
        <begin position="160"/>
        <end position="174"/>
    </location>
</feature>
<dbReference type="PROSITE" id="PS50102">
    <property type="entry name" value="RRM"/>
    <property type="match status" value="2"/>
</dbReference>
<evidence type="ECO:0000256" key="1">
    <source>
        <dbReference type="ARBA" id="ARBA00022884"/>
    </source>
</evidence>
<dbReference type="GO" id="GO:0005634">
    <property type="term" value="C:nucleus"/>
    <property type="evidence" value="ECO:0007669"/>
    <property type="project" value="TreeGrafter"/>
</dbReference>
<feature type="domain" description="RRM" evidence="4">
    <location>
        <begin position="92"/>
        <end position="170"/>
    </location>
</feature>
<feature type="region of interest" description="Disordered" evidence="3">
    <location>
        <begin position="145"/>
        <end position="216"/>
    </location>
</feature>
<accession>A0A1I8IM76</accession>
<evidence type="ECO:0000313" key="6">
    <source>
        <dbReference type="WBParaSite" id="maker-uti_cns_0014287-snap-gene-0.2-mRNA-1"/>
    </source>
</evidence>
<dbReference type="Gene3D" id="3.30.70.330">
    <property type="match status" value="2"/>
</dbReference>
<dbReference type="SUPFAM" id="SSF54928">
    <property type="entry name" value="RNA-binding domain, RBD"/>
    <property type="match status" value="1"/>
</dbReference>
<dbReference type="PANTHER" id="PTHR23003:SF51">
    <property type="entry name" value="SERINE-ARGININE PROTEIN 55"/>
    <property type="match status" value="1"/>
</dbReference>
<dbReference type="GO" id="GO:0005737">
    <property type="term" value="C:cytoplasm"/>
    <property type="evidence" value="ECO:0007669"/>
    <property type="project" value="TreeGrafter"/>
</dbReference>
<dbReference type="WBParaSite" id="maker-uti_cns_0014287-snap-gene-0.2-mRNA-1">
    <property type="protein sequence ID" value="maker-uti_cns_0014287-snap-gene-0.2-mRNA-1"/>
    <property type="gene ID" value="maker-uti_cns_0014287-snap-gene-0.2"/>
</dbReference>
<organism evidence="5 6">
    <name type="scientific">Macrostomum lignano</name>
    <dbReference type="NCBI Taxonomy" id="282301"/>
    <lineage>
        <taxon>Eukaryota</taxon>
        <taxon>Metazoa</taxon>
        <taxon>Spiralia</taxon>
        <taxon>Lophotrochozoa</taxon>
        <taxon>Platyhelminthes</taxon>
        <taxon>Rhabditophora</taxon>
        <taxon>Macrostomorpha</taxon>
        <taxon>Macrostomida</taxon>
        <taxon>Macrostomidae</taxon>
        <taxon>Macrostomum</taxon>
    </lineage>
</organism>
<dbReference type="SMART" id="SM00360">
    <property type="entry name" value="RRM"/>
    <property type="match status" value="2"/>
</dbReference>
<dbReference type="Pfam" id="PF00076">
    <property type="entry name" value="RRM_1"/>
    <property type="match status" value="2"/>
</dbReference>
<proteinExistence type="predicted"/>
<reference evidence="6" key="1">
    <citation type="submission" date="2016-11" db="UniProtKB">
        <authorList>
            <consortium name="WormBaseParasite"/>
        </authorList>
    </citation>
    <scope>IDENTIFICATION</scope>
</reference>
<dbReference type="InterPro" id="IPR035979">
    <property type="entry name" value="RBD_domain_sf"/>
</dbReference>
<keyword evidence="5" id="KW-1185">Reference proteome</keyword>
<sequence length="216" mass="24076">ALECSGNPNGNLSSRATKRDIAKFFHRYGPLEDILLRDGFGFVQLSSSTDAEDAVDYLNGRDLCGSRVSLEMARSERRGGRDRYGPPTRTRHRLVVKNLGSDVKWQDLKDLVRRAGEVTFADVHRPVRGEGIVEFESRDDMRRALKQSRSPINNNDKAKARSASRSKSKSRSPSRSRSNSPGSRRSRSGSPGARRDNNGAAAERRSRSRSDSRGSR</sequence>
<keyword evidence="1 2" id="KW-0694">RNA-binding</keyword>
<feature type="domain" description="RRM" evidence="4">
    <location>
        <begin position="10"/>
        <end position="75"/>
    </location>
</feature>
<name>A0A1I8IM76_9PLAT</name>
<dbReference type="InterPro" id="IPR000504">
    <property type="entry name" value="RRM_dom"/>
</dbReference>
<dbReference type="InterPro" id="IPR050374">
    <property type="entry name" value="RRT5_SRSF_SR"/>
</dbReference>
<dbReference type="InterPro" id="IPR012677">
    <property type="entry name" value="Nucleotide-bd_a/b_plait_sf"/>
</dbReference>
<dbReference type="PANTHER" id="PTHR23003">
    <property type="entry name" value="RNA RECOGNITION MOTIF RRM DOMAIN CONTAINING PROTEIN"/>
    <property type="match status" value="1"/>
</dbReference>
<evidence type="ECO:0000259" key="4">
    <source>
        <dbReference type="PROSITE" id="PS50102"/>
    </source>
</evidence>
<evidence type="ECO:0000256" key="2">
    <source>
        <dbReference type="PROSITE-ProRule" id="PRU00176"/>
    </source>
</evidence>
<dbReference type="Proteomes" id="UP000095280">
    <property type="component" value="Unplaced"/>
</dbReference>
<evidence type="ECO:0000256" key="3">
    <source>
        <dbReference type="SAM" id="MobiDB-lite"/>
    </source>
</evidence>
<dbReference type="GO" id="GO:0003729">
    <property type="term" value="F:mRNA binding"/>
    <property type="evidence" value="ECO:0007669"/>
    <property type="project" value="TreeGrafter"/>
</dbReference>